<dbReference type="RefSeq" id="WP_345382235.1">
    <property type="nucleotide sequence ID" value="NZ_BAABIC010000014.1"/>
</dbReference>
<dbReference type="PANTHER" id="PTHR39515:SF2">
    <property type="entry name" value="HTH-TYPE TRANSCRIPTIONAL REGULATOR RV0880"/>
    <property type="match status" value="1"/>
</dbReference>
<dbReference type="SUPFAM" id="SSF46785">
    <property type="entry name" value="Winged helix' DNA-binding domain"/>
    <property type="match status" value="1"/>
</dbReference>
<dbReference type="InterPro" id="IPR001845">
    <property type="entry name" value="HTH_ArsR_DNA-bd_dom"/>
</dbReference>
<dbReference type="EMBL" id="BAABIC010000014">
    <property type="protein sequence ID" value="GAA4698310.1"/>
    <property type="molecule type" value="Genomic_DNA"/>
</dbReference>
<evidence type="ECO:0000256" key="2">
    <source>
        <dbReference type="ARBA" id="ARBA00023125"/>
    </source>
</evidence>
<organism evidence="5 6">
    <name type="scientific">Pseudonocardia yuanmonensis</name>
    <dbReference type="NCBI Taxonomy" id="1095914"/>
    <lineage>
        <taxon>Bacteria</taxon>
        <taxon>Bacillati</taxon>
        <taxon>Actinomycetota</taxon>
        <taxon>Actinomycetes</taxon>
        <taxon>Pseudonocardiales</taxon>
        <taxon>Pseudonocardiaceae</taxon>
        <taxon>Pseudonocardia</taxon>
    </lineage>
</organism>
<dbReference type="InterPro" id="IPR011991">
    <property type="entry name" value="ArsR-like_HTH"/>
</dbReference>
<evidence type="ECO:0000256" key="1">
    <source>
        <dbReference type="ARBA" id="ARBA00023015"/>
    </source>
</evidence>
<dbReference type="InterPro" id="IPR023187">
    <property type="entry name" value="Tscrpt_reg_MarR-type_CS"/>
</dbReference>
<keyword evidence="3" id="KW-0804">Transcription</keyword>
<accession>A0ABP8X1R9</accession>
<dbReference type="Pfam" id="PF12802">
    <property type="entry name" value="MarR_2"/>
    <property type="match status" value="1"/>
</dbReference>
<dbReference type="InterPro" id="IPR052526">
    <property type="entry name" value="HTH-type_Bedaq_tolerance"/>
</dbReference>
<keyword evidence="6" id="KW-1185">Reference proteome</keyword>
<dbReference type="PROSITE" id="PS50995">
    <property type="entry name" value="HTH_MARR_2"/>
    <property type="match status" value="1"/>
</dbReference>
<dbReference type="InterPro" id="IPR036390">
    <property type="entry name" value="WH_DNA-bd_sf"/>
</dbReference>
<reference evidence="6" key="1">
    <citation type="journal article" date="2019" name="Int. J. Syst. Evol. Microbiol.">
        <title>The Global Catalogue of Microorganisms (GCM) 10K type strain sequencing project: providing services to taxonomists for standard genome sequencing and annotation.</title>
        <authorList>
            <consortium name="The Broad Institute Genomics Platform"/>
            <consortium name="The Broad Institute Genome Sequencing Center for Infectious Disease"/>
            <person name="Wu L."/>
            <person name="Ma J."/>
        </authorList>
    </citation>
    <scope>NUCLEOTIDE SEQUENCE [LARGE SCALE GENOMIC DNA]</scope>
    <source>
        <strain evidence="6">JCM 18055</strain>
    </source>
</reference>
<evidence type="ECO:0000313" key="5">
    <source>
        <dbReference type="EMBL" id="GAA4698310.1"/>
    </source>
</evidence>
<proteinExistence type="predicted"/>
<feature type="domain" description="HTH marR-type" evidence="4">
    <location>
        <begin position="7"/>
        <end position="145"/>
    </location>
</feature>
<dbReference type="SMART" id="SM00347">
    <property type="entry name" value="HTH_MARR"/>
    <property type="match status" value="1"/>
</dbReference>
<gene>
    <name evidence="5" type="ORF">GCM10023215_40880</name>
</gene>
<keyword evidence="1" id="KW-0805">Transcription regulation</keyword>
<dbReference type="InterPro" id="IPR000835">
    <property type="entry name" value="HTH_MarR-typ"/>
</dbReference>
<dbReference type="InterPro" id="IPR036388">
    <property type="entry name" value="WH-like_DNA-bd_sf"/>
</dbReference>
<evidence type="ECO:0000256" key="3">
    <source>
        <dbReference type="ARBA" id="ARBA00023163"/>
    </source>
</evidence>
<dbReference type="PROSITE" id="PS01117">
    <property type="entry name" value="HTH_MARR_1"/>
    <property type="match status" value="1"/>
</dbReference>
<evidence type="ECO:0000313" key="6">
    <source>
        <dbReference type="Proteomes" id="UP001500325"/>
    </source>
</evidence>
<dbReference type="Proteomes" id="UP001500325">
    <property type="component" value="Unassembled WGS sequence"/>
</dbReference>
<evidence type="ECO:0000259" key="4">
    <source>
        <dbReference type="PROSITE" id="PS50995"/>
    </source>
</evidence>
<comment type="caution">
    <text evidence="5">The sequence shown here is derived from an EMBL/GenBank/DDBJ whole genome shotgun (WGS) entry which is preliminary data.</text>
</comment>
<sequence>MISTSTASDLVEAIREFVGLGRLARQLADAEPPVEGACVLHPSRAGLLGLLVTEGEQRLGVLAAALDVDASVVSRRVAVLEEAGLVARRPDPQDRRAHLIGVTESGRAALAAHREHNAEQIAAALAHRTDEEVGRIAAELRGLVADLHRIPPAPRRRSEPAATR</sequence>
<dbReference type="PANTHER" id="PTHR39515">
    <property type="entry name" value="CONSERVED PROTEIN"/>
    <property type="match status" value="1"/>
</dbReference>
<dbReference type="SMART" id="SM00418">
    <property type="entry name" value="HTH_ARSR"/>
    <property type="match status" value="1"/>
</dbReference>
<keyword evidence="2" id="KW-0238">DNA-binding</keyword>
<name>A0ABP8X1R9_9PSEU</name>
<dbReference type="CDD" id="cd00090">
    <property type="entry name" value="HTH_ARSR"/>
    <property type="match status" value="1"/>
</dbReference>
<dbReference type="Gene3D" id="1.10.10.10">
    <property type="entry name" value="Winged helix-like DNA-binding domain superfamily/Winged helix DNA-binding domain"/>
    <property type="match status" value="1"/>
</dbReference>
<protein>
    <submittedName>
        <fullName evidence="5">MarR family transcriptional regulator</fullName>
    </submittedName>
</protein>